<reference evidence="3 4" key="1">
    <citation type="journal article" date="2018" name="Nat. Ecol. Evol.">
        <title>Pezizomycetes genomes reveal the molecular basis of ectomycorrhizal truffle lifestyle.</title>
        <authorList>
            <person name="Murat C."/>
            <person name="Payen T."/>
            <person name="Noel B."/>
            <person name="Kuo A."/>
            <person name="Morin E."/>
            <person name="Chen J."/>
            <person name="Kohler A."/>
            <person name="Krizsan K."/>
            <person name="Balestrini R."/>
            <person name="Da Silva C."/>
            <person name="Montanini B."/>
            <person name="Hainaut M."/>
            <person name="Levati E."/>
            <person name="Barry K.W."/>
            <person name="Belfiori B."/>
            <person name="Cichocki N."/>
            <person name="Clum A."/>
            <person name="Dockter R.B."/>
            <person name="Fauchery L."/>
            <person name="Guy J."/>
            <person name="Iotti M."/>
            <person name="Le Tacon F."/>
            <person name="Lindquist E.A."/>
            <person name="Lipzen A."/>
            <person name="Malagnac F."/>
            <person name="Mello A."/>
            <person name="Molinier V."/>
            <person name="Miyauchi S."/>
            <person name="Poulain J."/>
            <person name="Riccioni C."/>
            <person name="Rubini A."/>
            <person name="Sitrit Y."/>
            <person name="Splivallo R."/>
            <person name="Traeger S."/>
            <person name="Wang M."/>
            <person name="Zifcakova L."/>
            <person name="Wipf D."/>
            <person name="Zambonelli A."/>
            <person name="Paolocci F."/>
            <person name="Nowrousian M."/>
            <person name="Ottonello S."/>
            <person name="Baldrian P."/>
            <person name="Spatafora J.W."/>
            <person name="Henrissat B."/>
            <person name="Nagy L.G."/>
            <person name="Aury J.M."/>
            <person name="Wincker P."/>
            <person name="Grigoriev I.V."/>
            <person name="Bonfante P."/>
            <person name="Martin F.M."/>
        </authorList>
    </citation>
    <scope>NUCLEOTIDE SEQUENCE [LARGE SCALE GENOMIC DNA]</scope>
    <source>
        <strain evidence="3 4">CCBAS932</strain>
    </source>
</reference>
<dbReference type="InterPro" id="IPR001394">
    <property type="entry name" value="Peptidase_C19_UCH"/>
</dbReference>
<organism evidence="3 4">
    <name type="scientific">Morchella conica CCBAS932</name>
    <dbReference type="NCBI Taxonomy" id="1392247"/>
    <lineage>
        <taxon>Eukaryota</taxon>
        <taxon>Fungi</taxon>
        <taxon>Dikarya</taxon>
        <taxon>Ascomycota</taxon>
        <taxon>Pezizomycotina</taxon>
        <taxon>Pezizomycetes</taxon>
        <taxon>Pezizales</taxon>
        <taxon>Morchellaceae</taxon>
        <taxon>Morchella</taxon>
    </lineage>
</organism>
<dbReference type="GO" id="GO:0004843">
    <property type="term" value="F:cysteine-type deubiquitinase activity"/>
    <property type="evidence" value="ECO:0007669"/>
    <property type="project" value="InterPro"/>
</dbReference>
<sequence>MITTSLFPQPVHSLPSPAPSVACTSTVCSITNIDDLALARVPIPTGGHPETLSPPESLTAAEDAREDLTGDELPAENPKLAMDFINEPVESDETLVMEIKPKRRLPKKTYSKKDNKGKRRSSEVIEDDSYDSKSDASSYIPPAKRIKVVGLKNLGNTCYNNAVIQALSHTKPLRDYFLERKTQIPDKENTEGGGRKEDAAIQVQMHMARPRTRRAAQLEEQYTVPSDVNLCDEFSRLLKLMWNDEPSSEPIVPPKPRRISKSALVVSPHAFATAVAAVLPLFQERYEQHDAQEFLRCALERMQNELITEKVGKADELNPQEQLNPYRIEDNIVQIVFGGILWNKIICLSCEDYTIKPDPFLDLSLVIPELSYIQATSKSAEPQNSVTLEDCLDLFSSAEELEGSPSPPGSAASSTNGTGRSCLSCGSDTGFSKAFKFGALPRILCIHLKRFRWRRNTVRGSKQKVDAHVRFPLEGLDMGRWMDSTDQVERLYDLYAVVVHQGSGASSGHYYAYVKYQDEWWSINDDRAHKVTPEIVAKAKAYLLFYQQKEVRGSVEESPGPEASAAAEVVSVS</sequence>
<dbReference type="InterPro" id="IPR028889">
    <property type="entry name" value="USP"/>
</dbReference>
<dbReference type="EMBL" id="ML119136">
    <property type="protein sequence ID" value="RPB11416.1"/>
    <property type="molecule type" value="Genomic_DNA"/>
</dbReference>
<keyword evidence="4" id="KW-1185">Reference proteome</keyword>
<feature type="compositionally biased region" description="Basic residues" evidence="1">
    <location>
        <begin position="106"/>
        <end position="119"/>
    </location>
</feature>
<dbReference type="GO" id="GO:0005634">
    <property type="term" value="C:nucleus"/>
    <property type="evidence" value="ECO:0007669"/>
    <property type="project" value="TreeGrafter"/>
</dbReference>
<dbReference type="PANTHER" id="PTHR24006:SF937">
    <property type="entry name" value="UBIQUITIN CARBOXYL-TERMINAL HYDROLASE"/>
    <property type="match status" value="1"/>
</dbReference>
<dbReference type="AlphaFoldDB" id="A0A3N4KLH6"/>
<feature type="domain" description="USP" evidence="2">
    <location>
        <begin position="149"/>
        <end position="549"/>
    </location>
</feature>
<dbReference type="Gene3D" id="3.90.70.10">
    <property type="entry name" value="Cysteine proteinases"/>
    <property type="match status" value="1"/>
</dbReference>
<evidence type="ECO:0000259" key="2">
    <source>
        <dbReference type="PROSITE" id="PS50235"/>
    </source>
</evidence>
<dbReference type="PANTHER" id="PTHR24006">
    <property type="entry name" value="UBIQUITIN CARBOXYL-TERMINAL HYDROLASE"/>
    <property type="match status" value="1"/>
</dbReference>
<dbReference type="InterPro" id="IPR018200">
    <property type="entry name" value="USP_CS"/>
</dbReference>
<accession>A0A3N4KLH6</accession>
<feature type="region of interest" description="Disordered" evidence="1">
    <location>
        <begin position="106"/>
        <end position="138"/>
    </location>
</feature>
<dbReference type="PROSITE" id="PS00973">
    <property type="entry name" value="USP_2"/>
    <property type="match status" value="1"/>
</dbReference>
<evidence type="ECO:0000313" key="3">
    <source>
        <dbReference type="EMBL" id="RPB11416.1"/>
    </source>
</evidence>
<evidence type="ECO:0000313" key="4">
    <source>
        <dbReference type="Proteomes" id="UP000277580"/>
    </source>
</evidence>
<protein>
    <submittedName>
        <fullName evidence="3">Cysteine proteinase</fullName>
    </submittedName>
</protein>
<dbReference type="InterPro" id="IPR038765">
    <property type="entry name" value="Papain-like_cys_pep_sf"/>
</dbReference>
<dbReference type="InterPro" id="IPR050164">
    <property type="entry name" value="Peptidase_C19"/>
</dbReference>
<evidence type="ECO:0000256" key="1">
    <source>
        <dbReference type="SAM" id="MobiDB-lite"/>
    </source>
</evidence>
<dbReference type="GO" id="GO:0005829">
    <property type="term" value="C:cytosol"/>
    <property type="evidence" value="ECO:0007669"/>
    <property type="project" value="TreeGrafter"/>
</dbReference>
<dbReference type="PROSITE" id="PS50235">
    <property type="entry name" value="USP_3"/>
    <property type="match status" value="1"/>
</dbReference>
<name>A0A3N4KLH6_9PEZI</name>
<dbReference type="Pfam" id="PF00443">
    <property type="entry name" value="UCH"/>
    <property type="match status" value="1"/>
</dbReference>
<dbReference type="SUPFAM" id="SSF54001">
    <property type="entry name" value="Cysteine proteinases"/>
    <property type="match status" value="1"/>
</dbReference>
<proteinExistence type="predicted"/>
<dbReference type="STRING" id="1392247.A0A3N4KLH6"/>
<dbReference type="GO" id="GO:0016579">
    <property type="term" value="P:protein deubiquitination"/>
    <property type="evidence" value="ECO:0007669"/>
    <property type="project" value="InterPro"/>
</dbReference>
<dbReference type="InParanoid" id="A0A3N4KLH6"/>
<dbReference type="OrthoDB" id="289038at2759"/>
<dbReference type="Proteomes" id="UP000277580">
    <property type="component" value="Unassembled WGS sequence"/>
</dbReference>
<gene>
    <name evidence="3" type="ORF">P167DRAFT_575429</name>
</gene>